<dbReference type="Proteomes" id="UP000193642">
    <property type="component" value="Unassembled WGS sequence"/>
</dbReference>
<dbReference type="SMART" id="SM00220">
    <property type="entry name" value="S_TKc"/>
    <property type="match status" value="1"/>
</dbReference>
<evidence type="ECO:0000259" key="5">
    <source>
        <dbReference type="PROSITE" id="PS50011"/>
    </source>
</evidence>
<keyword evidence="1" id="KW-0808">Transferase</keyword>
<dbReference type="InterPro" id="IPR008271">
    <property type="entry name" value="Ser/Thr_kinase_AS"/>
</dbReference>
<dbReference type="OrthoDB" id="10261027at2759"/>
<dbReference type="GO" id="GO:0005524">
    <property type="term" value="F:ATP binding"/>
    <property type="evidence" value="ECO:0007669"/>
    <property type="project" value="UniProtKB-KW"/>
</dbReference>
<dbReference type="EMBL" id="MCGO01000016">
    <property type="protein sequence ID" value="ORY46632.1"/>
    <property type="molecule type" value="Genomic_DNA"/>
</dbReference>
<dbReference type="InterPro" id="IPR001245">
    <property type="entry name" value="Ser-Thr/Tyr_kinase_cat_dom"/>
</dbReference>
<dbReference type="GO" id="GO:0004674">
    <property type="term" value="F:protein serine/threonine kinase activity"/>
    <property type="evidence" value="ECO:0007669"/>
    <property type="project" value="TreeGrafter"/>
</dbReference>
<reference evidence="6 7" key="1">
    <citation type="submission" date="2016-07" db="EMBL/GenBank/DDBJ databases">
        <title>Pervasive Adenine N6-methylation of Active Genes in Fungi.</title>
        <authorList>
            <consortium name="DOE Joint Genome Institute"/>
            <person name="Mondo S.J."/>
            <person name="Dannebaum R.O."/>
            <person name="Kuo R.C."/>
            <person name="Labutti K."/>
            <person name="Haridas S."/>
            <person name="Kuo A."/>
            <person name="Salamov A."/>
            <person name="Ahrendt S.R."/>
            <person name="Lipzen A."/>
            <person name="Sullivan W."/>
            <person name="Andreopoulos W.B."/>
            <person name="Clum A."/>
            <person name="Lindquist E."/>
            <person name="Daum C."/>
            <person name="Ramamoorthy G.K."/>
            <person name="Gryganskyi A."/>
            <person name="Culley D."/>
            <person name="Magnuson J.K."/>
            <person name="James T.Y."/>
            <person name="O'Malley M.A."/>
            <person name="Stajich J.E."/>
            <person name="Spatafora J.W."/>
            <person name="Visel A."/>
            <person name="Grigoriev I.V."/>
        </authorList>
    </citation>
    <scope>NUCLEOTIDE SEQUENCE [LARGE SCALE GENOMIC DNA]</scope>
    <source>
        <strain evidence="6 7">JEL800</strain>
    </source>
</reference>
<organism evidence="6 7">
    <name type="scientific">Rhizoclosmatium globosum</name>
    <dbReference type="NCBI Taxonomy" id="329046"/>
    <lineage>
        <taxon>Eukaryota</taxon>
        <taxon>Fungi</taxon>
        <taxon>Fungi incertae sedis</taxon>
        <taxon>Chytridiomycota</taxon>
        <taxon>Chytridiomycota incertae sedis</taxon>
        <taxon>Chytridiomycetes</taxon>
        <taxon>Chytridiales</taxon>
        <taxon>Chytriomycetaceae</taxon>
        <taxon>Rhizoclosmatium</taxon>
    </lineage>
</organism>
<keyword evidence="4" id="KW-0067">ATP-binding</keyword>
<evidence type="ECO:0000256" key="3">
    <source>
        <dbReference type="ARBA" id="ARBA00022777"/>
    </source>
</evidence>
<dbReference type="AlphaFoldDB" id="A0A1Y2CHZ6"/>
<comment type="caution">
    <text evidence="6">The sequence shown here is derived from an EMBL/GenBank/DDBJ whole genome shotgun (WGS) entry which is preliminary data.</text>
</comment>
<dbReference type="PROSITE" id="PS50011">
    <property type="entry name" value="PROTEIN_KINASE_DOM"/>
    <property type="match status" value="1"/>
</dbReference>
<gene>
    <name evidence="6" type="ORF">BCR33DRAFT_132734</name>
</gene>
<keyword evidence="7" id="KW-1185">Reference proteome</keyword>
<evidence type="ECO:0000313" key="6">
    <source>
        <dbReference type="EMBL" id="ORY46632.1"/>
    </source>
</evidence>
<accession>A0A1Y2CHZ6</accession>
<dbReference type="PANTHER" id="PTHR44329">
    <property type="entry name" value="SERINE/THREONINE-PROTEIN KINASE TNNI3K-RELATED"/>
    <property type="match status" value="1"/>
</dbReference>
<keyword evidence="2" id="KW-0547">Nucleotide-binding</keyword>
<sequence>MDLLQRLHTGTPPTLVERLNWLLDIAYAYKYLHTLESPVYHRDLKPNNVLLDANGRAAIADFGMSKVHSMYAYSKQRQPKIGHYAYAPPESFIRGYKVASGYDVYSFGMTMYEVLGRLAPFNNVARDPQTVIQLVKNGVRPTREETVDHISDECWALIDECWAQDETARPDFGTICEIITQIISKQ</sequence>
<dbReference type="InterPro" id="IPR051681">
    <property type="entry name" value="Ser/Thr_Kinases-Pseudokinases"/>
</dbReference>
<feature type="domain" description="Protein kinase" evidence="5">
    <location>
        <begin position="1"/>
        <end position="183"/>
    </location>
</feature>
<dbReference type="Pfam" id="PF07714">
    <property type="entry name" value="PK_Tyr_Ser-Thr"/>
    <property type="match status" value="1"/>
</dbReference>
<evidence type="ECO:0000313" key="7">
    <source>
        <dbReference type="Proteomes" id="UP000193642"/>
    </source>
</evidence>
<dbReference type="InterPro" id="IPR011009">
    <property type="entry name" value="Kinase-like_dom_sf"/>
</dbReference>
<dbReference type="SUPFAM" id="SSF56112">
    <property type="entry name" value="Protein kinase-like (PK-like)"/>
    <property type="match status" value="1"/>
</dbReference>
<evidence type="ECO:0000256" key="2">
    <source>
        <dbReference type="ARBA" id="ARBA00022741"/>
    </source>
</evidence>
<dbReference type="PROSITE" id="PS00108">
    <property type="entry name" value="PROTEIN_KINASE_ST"/>
    <property type="match status" value="1"/>
</dbReference>
<evidence type="ECO:0000256" key="1">
    <source>
        <dbReference type="ARBA" id="ARBA00022679"/>
    </source>
</evidence>
<name>A0A1Y2CHZ6_9FUNG</name>
<evidence type="ECO:0000256" key="4">
    <source>
        <dbReference type="ARBA" id="ARBA00022840"/>
    </source>
</evidence>
<keyword evidence="3 6" id="KW-0418">Kinase</keyword>
<dbReference type="STRING" id="329046.A0A1Y2CHZ6"/>
<dbReference type="PANTHER" id="PTHR44329:SF288">
    <property type="entry name" value="MITOGEN-ACTIVATED PROTEIN KINASE KINASE KINASE 20"/>
    <property type="match status" value="1"/>
</dbReference>
<dbReference type="Gene3D" id="1.10.510.10">
    <property type="entry name" value="Transferase(Phosphotransferase) domain 1"/>
    <property type="match status" value="1"/>
</dbReference>
<dbReference type="InterPro" id="IPR000719">
    <property type="entry name" value="Prot_kinase_dom"/>
</dbReference>
<proteinExistence type="predicted"/>
<protein>
    <submittedName>
        <fullName evidence="6">Kinase-like protein</fullName>
    </submittedName>
</protein>